<reference evidence="11" key="1">
    <citation type="journal article" date="2014" name="Int. J. Syst. Evol. Microbiol.">
        <title>Complete genome sequence of Corynebacterium casei LMG S-19264T (=DSM 44701T), isolated from a smear-ripened cheese.</title>
        <authorList>
            <consortium name="US DOE Joint Genome Institute (JGI-PGF)"/>
            <person name="Walter F."/>
            <person name="Albersmeier A."/>
            <person name="Kalinowski J."/>
            <person name="Ruckert C."/>
        </authorList>
    </citation>
    <scope>NUCLEOTIDE SEQUENCE</scope>
    <source>
        <strain evidence="11">VKM B-1606</strain>
    </source>
</reference>
<evidence type="ECO:0000313" key="12">
    <source>
        <dbReference type="EMBL" id="MBM7851988.1"/>
    </source>
</evidence>
<feature type="region of interest" description="Disordered" evidence="7">
    <location>
        <begin position="1"/>
        <end position="20"/>
    </location>
</feature>
<keyword evidence="3 8" id="KW-0812">Transmembrane</keyword>
<evidence type="ECO:0000313" key="13">
    <source>
        <dbReference type="Proteomes" id="UP000758856"/>
    </source>
</evidence>
<dbReference type="Pfam" id="PF02706">
    <property type="entry name" value="Wzz"/>
    <property type="match status" value="1"/>
</dbReference>
<reference evidence="11" key="3">
    <citation type="submission" date="2023-01" db="EMBL/GenBank/DDBJ databases">
        <authorList>
            <person name="Sun Q."/>
            <person name="Evtushenko L."/>
        </authorList>
    </citation>
    <scope>NUCLEOTIDE SEQUENCE</scope>
    <source>
        <strain evidence="11">VKM B-1606</strain>
    </source>
</reference>
<feature type="domain" description="Polysaccharide chain length determinant N-terminal" evidence="9">
    <location>
        <begin position="27"/>
        <end position="111"/>
    </location>
</feature>
<dbReference type="GO" id="GO:0005886">
    <property type="term" value="C:plasma membrane"/>
    <property type="evidence" value="ECO:0007669"/>
    <property type="project" value="UniProtKB-SubCell"/>
</dbReference>
<keyword evidence="6" id="KW-0175">Coiled coil</keyword>
<accession>A0A9W6IRA9</accession>
<evidence type="ECO:0000256" key="6">
    <source>
        <dbReference type="SAM" id="Coils"/>
    </source>
</evidence>
<evidence type="ECO:0000259" key="9">
    <source>
        <dbReference type="Pfam" id="PF02706"/>
    </source>
</evidence>
<evidence type="ECO:0000256" key="8">
    <source>
        <dbReference type="SAM" id="Phobius"/>
    </source>
</evidence>
<comment type="caution">
    <text evidence="11">The sequence shown here is derived from an EMBL/GenBank/DDBJ whole genome shotgun (WGS) entry which is preliminary data.</text>
</comment>
<dbReference type="RefSeq" id="WP_204950356.1">
    <property type="nucleotide sequence ID" value="NZ_BSFF01000001.1"/>
</dbReference>
<protein>
    <submittedName>
        <fullName evidence="12">Uncharacterized protein involved in exopolysaccharide biosynthesis</fullName>
    </submittedName>
</protein>
<feature type="coiled-coil region" evidence="6">
    <location>
        <begin position="206"/>
        <end position="240"/>
    </location>
</feature>
<feature type="domain" description="Tyrosine-protein kinase G-rich" evidence="10">
    <location>
        <begin position="385"/>
        <end position="457"/>
    </location>
</feature>
<evidence type="ECO:0000256" key="4">
    <source>
        <dbReference type="ARBA" id="ARBA00022989"/>
    </source>
</evidence>
<dbReference type="InterPro" id="IPR050445">
    <property type="entry name" value="Bact_polysacc_biosynth/exp"/>
</dbReference>
<dbReference type="EMBL" id="BSFF01000001">
    <property type="protein sequence ID" value="GLK55053.1"/>
    <property type="molecule type" value="Genomic_DNA"/>
</dbReference>
<keyword evidence="13" id="KW-1185">Reference proteome</keyword>
<dbReference type="PANTHER" id="PTHR32309:SF13">
    <property type="entry name" value="FERRIC ENTEROBACTIN TRANSPORT PROTEIN FEPE"/>
    <property type="match status" value="1"/>
</dbReference>
<dbReference type="InterPro" id="IPR032807">
    <property type="entry name" value="GNVR"/>
</dbReference>
<reference evidence="12 13" key="2">
    <citation type="submission" date="2021-01" db="EMBL/GenBank/DDBJ databases">
        <title>Genomic Encyclopedia of Type Strains, Phase IV (KMG-IV): sequencing the most valuable type-strain genomes for metagenomic binning, comparative biology and taxonomic classification.</title>
        <authorList>
            <person name="Goeker M."/>
        </authorList>
    </citation>
    <scope>NUCLEOTIDE SEQUENCE [LARGE SCALE GENOMIC DNA]</scope>
    <source>
        <strain evidence="12 13">DSM 6130</strain>
    </source>
</reference>
<evidence type="ECO:0000313" key="14">
    <source>
        <dbReference type="Proteomes" id="UP001143400"/>
    </source>
</evidence>
<evidence type="ECO:0000259" key="10">
    <source>
        <dbReference type="Pfam" id="PF13807"/>
    </source>
</evidence>
<evidence type="ECO:0000256" key="1">
    <source>
        <dbReference type="ARBA" id="ARBA00004651"/>
    </source>
</evidence>
<dbReference type="Pfam" id="PF13807">
    <property type="entry name" value="GNVR"/>
    <property type="match status" value="1"/>
</dbReference>
<proteinExistence type="predicted"/>
<dbReference type="Proteomes" id="UP001143400">
    <property type="component" value="Unassembled WGS sequence"/>
</dbReference>
<keyword evidence="4 8" id="KW-1133">Transmembrane helix</keyword>
<keyword evidence="5 8" id="KW-0472">Membrane</keyword>
<dbReference type="GO" id="GO:0004713">
    <property type="term" value="F:protein tyrosine kinase activity"/>
    <property type="evidence" value="ECO:0007669"/>
    <property type="project" value="TreeGrafter"/>
</dbReference>
<evidence type="ECO:0000313" key="11">
    <source>
        <dbReference type="EMBL" id="GLK55053.1"/>
    </source>
</evidence>
<gene>
    <name evidence="11" type="ORF">GCM10008170_10720</name>
    <name evidence="12" type="ORF">JOD31_002213</name>
</gene>
<dbReference type="AlphaFoldDB" id="A0A9W6IRA9"/>
<name>A0A9W6IRA9_9HYPH</name>
<evidence type="ECO:0000256" key="2">
    <source>
        <dbReference type="ARBA" id="ARBA00022475"/>
    </source>
</evidence>
<dbReference type="EMBL" id="JAFBCY010000002">
    <property type="protein sequence ID" value="MBM7851988.1"/>
    <property type="molecule type" value="Genomic_DNA"/>
</dbReference>
<comment type="subcellular location">
    <subcellularLocation>
        <location evidence="1">Cell membrane</location>
        <topology evidence="1">Multi-pass membrane protein</topology>
    </subcellularLocation>
</comment>
<evidence type="ECO:0000256" key="3">
    <source>
        <dbReference type="ARBA" id="ARBA00022692"/>
    </source>
</evidence>
<feature type="transmembrane region" description="Helical" evidence="8">
    <location>
        <begin position="435"/>
        <end position="456"/>
    </location>
</feature>
<evidence type="ECO:0000256" key="5">
    <source>
        <dbReference type="ARBA" id="ARBA00023136"/>
    </source>
</evidence>
<dbReference type="InterPro" id="IPR003856">
    <property type="entry name" value="LPS_length_determ_N"/>
</dbReference>
<feature type="transmembrane region" description="Helical" evidence="8">
    <location>
        <begin position="37"/>
        <end position="55"/>
    </location>
</feature>
<dbReference type="Proteomes" id="UP000758856">
    <property type="component" value="Unassembled WGS sequence"/>
</dbReference>
<keyword evidence="2" id="KW-1003">Cell membrane</keyword>
<sequence>MAAIQDWRPTTPRPTDGDRPAAAPAALFASLKRGGGLIAICAVVGVALALAFVLLSSPRYTAVGRILVDPTGRQILGADNAQSGAADTSAIEAESQTYVLTSRDVLDKVIAREKLDESPLFGKRPAGLGQTLLGLAGVKRASDPREVALRELERSVTGARAPGSFIITVTATTKDPALSERIAQSVMDVYVEEDVNARVAVARRAGGELEGRLGELRARVRDAEQRYETLRREKGVVTNDGKPLVEQRLTELSTQLSTTDSRVNELTAALEQMRRVQRGQADIDSIPESMRSGTIETLRTRYAAQRQADADLGQQLGARHPDRRAATARVAEARRLFEEEIATIIRSTTGELDRAKGFRTSLTQRMTALKAEVSETNDASLELRDLMRDVEANRGIYEAALARSRELDEQRRLNASNTRVISRAARPMEPSGPPAPLMIVAGLLLGLGVGCTLAWLRDQLRARSVAAPELPARVR</sequence>
<organism evidence="11 14">
    <name type="scientific">Methylopila capsulata</name>
    <dbReference type="NCBI Taxonomy" id="61654"/>
    <lineage>
        <taxon>Bacteria</taxon>
        <taxon>Pseudomonadati</taxon>
        <taxon>Pseudomonadota</taxon>
        <taxon>Alphaproteobacteria</taxon>
        <taxon>Hyphomicrobiales</taxon>
        <taxon>Methylopilaceae</taxon>
        <taxon>Methylopila</taxon>
    </lineage>
</organism>
<evidence type="ECO:0000256" key="7">
    <source>
        <dbReference type="SAM" id="MobiDB-lite"/>
    </source>
</evidence>
<dbReference type="PANTHER" id="PTHR32309">
    <property type="entry name" value="TYROSINE-PROTEIN KINASE"/>
    <property type="match status" value="1"/>
</dbReference>